<gene>
    <name evidence="1" type="ORF">HDK90DRAFT_172722</name>
</gene>
<protein>
    <submittedName>
        <fullName evidence="1">Uncharacterized protein</fullName>
    </submittedName>
</protein>
<name>A0ABR1YVN5_9PEZI</name>
<comment type="caution">
    <text evidence="1">The sequence shown here is derived from an EMBL/GenBank/DDBJ whole genome shotgun (WGS) entry which is preliminary data.</text>
</comment>
<evidence type="ECO:0000313" key="1">
    <source>
        <dbReference type="EMBL" id="KAK8240098.1"/>
    </source>
</evidence>
<organism evidence="1 2">
    <name type="scientific">Phyllosticta capitalensis</name>
    <dbReference type="NCBI Taxonomy" id="121624"/>
    <lineage>
        <taxon>Eukaryota</taxon>
        <taxon>Fungi</taxon>
        <taxon>Dikarya</taxon>
        <taxon>Ascomycota</taxon>
        <taxon>Pezizomycotina</taxon>
        <taxon>Dothideomycetes</taxon>
        <taxon>Dothideomycetes incertae sedis</taxon>
        <taxon>Botryosphaeriales</taxon>
        <taxon>Phyllostictaceae</taxon>
        <taxon>Phyllosticta</taxon>
    </lineage>
</organism>
<reference evidence="1 2" key="1">
    <citation type="submission" date="2024-04" db="EMBL/GenBank/DDBJ databases">
        <title>Phyllosticta paracitricarpa is synonymous to the EU quarantine fungus P. citricarpa based on phylogenomic analyses.</title>
        <authorList>
            <consortium name="Lawrence Berkeley National Laboratory"/>
            <person name="Van Ingen-Buijs V.A."/>
            <person name="Van Westerhoven A.C."/>
            <person name="Haridas S."/>
            <person name="Skiadas P."/>
            <person name="Martin F."/>
            <person name="Groenewald J.Z."/>
            <person name="Crous P.W."/>
            <person name="Seidl M.F."/>
        </authorList>
    </citation>
    <scope>NUCLEOTIDE SEQUENCE [LARGE SCALE GENOMIC DNA]</scope>
    <source>
        <strain evidence="1 2">CBS 123374</strain>
    </source>
</reference>
<dbReference type="PROSITE" id="PS51257">
    <property type="entry name" value="PROKAR_LIPOPROTEIN"/>
    <property type="match status" value="1"/>
</dbReference>
<dbReference type="EMBL" id="JBBWRZ010000003">
    <property type="protein sequence ID" value="KAK8240098.1"/>
    <property type="molecule type" value="Genomic_DNA"/>
</dbReference>
<dbReference type="Proteomes" id="UP001492380">
    <property type="component" value="Unassembled WGS sequence"/>
</dbReference>
<accession>A0ABR1YVN5</accession>
<sequence>MTNGHRYRRCGNVLASLASCMYCLPTAHGRGSAEVEWIMPRVDGKGGRWFLPPTPSAVATLLPLLRMIRLEAHFAVEWDRWSNDAWQFSSLPTLALLCSAAPARHCLARRWIHVRRRFAGCGKEASSCVRELVSRCSSASHYHAWQRSEFNAVCGPFDDAVTEGIGGRWCLVRSERQLAGEAPGVCVVSSPNNEKLARLRGFPGETRAVPMEREGGGSRQ</sequence>
<evidence type="ECO:0000313" key="2">
    <source>
        <dbReference type="Proteomes" id="UP001492380"/>
    </source>
</evidence>
<keyword evidence="2" id="KW-1185">Reference proteome</keyword>
<proteinExistence type="predicted"/>